<organism evidence="1 2">
    <name type="scientific">Amycolatopsis japonica</name>
    <dbReference type="NCBI Taxonomy" id="208439"/>
    <lineage>
        <taxon>Bacteria</taxon>
        <taxon>Bacillati</taxon>
        <taxon>Actinomycetota</taxon>
        <taxon>Actinomycetes</taxon>
        <taxon>Pseudonocardiales</taxon>
        <taxon>Pseudonocardiaceae</taxon>
        <taxon>Amycolatopsis</taxon>
        <taxon>Amycolatopsis japonica group</taxon>
    </lineage>
</organism>
<keyword evidence="2" id="KW-1185">Reference proteome</keyword>
<dbReference type="Proteomes" id="UP000028492">
    <property type="component" value="Chromosome"/>
</dbReference>
<name>A0A075V6A3_9PSEU</name>
<dbReference type="EMBL" id="CP008953">
    <property type="protein sequence ID" value="AIG78450.1"/>
    <property type="molecule type" value="Genomic_DNA"/>
</dbReference>
<gene>
    <name evidence="1" type="ORF">AJAP_28055</name>
</gene>
<dbReference type="HOGENOM" id="CLU_2614195_0_0_11"/>
<protein>
    <submittedName>
        <fullName evidence="1">Uncharacterized protein</fullName>
    </submittedName>
</protein>
<dbReference type="STRING" id="208439.AJAP_28055"/>
<reference evidence="1 2" key="1">
    <citation type="journal article" date="2014" name="J. Biotechnol.">
        <title>Complete genome sequence of the actinobacterium Amycolatopsis japonica MG417-CF17(T) (=DSM 44213T) producing (S,S)-N,N'-ethylenediaminedisuccinic acid.</title>
        <authorList>
            <person name="Stegmann E."/>
            <person name="Albersmeier A."/>
            <person name="Spohn M."/>
            <person name="Gert H."/>
            <person name="Weber T."/>
            <person name="Wohlleben W."/>
            <person name="Kalinowski J."/>
            <person name="Ruckert C."/>
        </authorList>
    </citation>
    <scope>NUCLEOTIDE SEQUENCE [LARGE SCALE GENOMIC DNA]</scope>
    <source>
        <strain evidence="2">MG417-CF17 (DSM 44213)</strain>
    </source>
</reference>
<accession>A0A075V6A3</accession>
<evidence type="ECO:0000313" key="2">
    <source>
        <dbReference type="Proteomes" id="UP000028492"/>
    </source>
</evidence>
<sequence>MGKRIGAFVTAFVLLLTAVAGARFGSYEIYGNAAGETWIEWQSWAQLPGDDNGDGFVDEDETGWNCATMGNRICGKAW</sequence>
<dbReference type="KEGG" id="aja:AJAP_28055"/>
<proteinExistence type="predicted"/>
<dbReference type="AlphaFoldDB" id="A0A075V6A3"/>
<evidence type="ECO:0000313" key="1">
    <source>
        <dbReference type="EMBL" id="AIG78450.1"/>
    </source>
</evidence>
<dbReference type="RefSeq" id="WP_148311581.1">
    <property type="nucleotide sequence ID" value="NZ_CP008953.1"/>
</dbReference>